<keyword evidence="3" id="KW-1185">Reference proteome</keyword>
<dbReference type="EMBL" id="SDMP01000017">
    <property type="protein sequence ID" value="RYQ99348.1"/>
    <property type="molecule type" value="Genomic_DNA"/>
</dbReference>
<reference evidence="2 3" key="1">
    <citation type="submission" date="2019-01" db="EMBL/GenBank/DDBJ databases">
        <title>Sequencing of cultivated peanut Arachis hypogaea provides insights into genome evolution and oil improvement.</title>
        <authorList>
            <person name="Chen X."/>
        </authorList>
    </citation>
    <scope>NUCLEOTIDE SEQUENCE [LARGE SCALE GENOMIC DNA]</scope>
    <source>
        <strain evidence="3">cv. Fuhuasheng</strain>
        <tissue evidence="2">Leaves</tissue>
    </source>
</reference>
<evidence type="ECO:0000259" key="1">
    <source>
        <dbReference type="Pfam" id="PF10536"/>
    </source>
</evidence>
<feature type="domain" description="Aminotransferase-like plant mobile" evidence="1">
    <location>
        <begin position="80"/>
        <end position="141"/>
    </location>
</feature>
<dbReference type="Pfam" id="PF10536">
    <property type="entry name" value="PMD"/>
    <property type="match status" value="1"/>
</dbReference>
<accession>A0A444YBL6</accession>
<dbReference type="PANTHER" id="PTHR46033">
    <property type="entry name" value="PROTEIN MAIN-LIKE 2"/>
    <property type="match status" value="1"/>
</dbReference>
<dbReference type="Proteomes" id="UP000289738">
    <property type="component" value="Chromosome B07"/>
</dbReference>
<organism evidence="2 3">
    <name type="scientific">Arachis hypogaea</name>
    <name type="common">Peanut</name>
    <dbReference type="NCBI Taxonomy" id="3818"/>
    <lineage>
        <taxon>Eukaryota</taxon>
        <taxon>Viridiplantae</taxon>
        <taxon>Streptophyta</taxon>
        <taxon>Embryophyta</taxon>
        <taxon>Tracheophyta</taxon>
        <taxon>Spermatophyta</taxon>
        <taxon>Magnoliopsida</taxon>
        <taxon>eudicotyledons</taxon>
        <taxon>Gunneridae</taxon>
        <taxon>Pentapetalae</taxon>
        <taxon>rosids</taxon>
        <taxon>fabids</taxon>
        <taxon>Fabales</taxon>
        <taxon>Fabaceae</taxon>
        <taxon>Papilionoideae</taxon>
        <taxon>50 kb inversion clade</taxon>
        <taxon>dalbergioids sensu lato</taxon>
        <taxon>Dalbergieae</taxon>
        <taxon>Pterocarpus clade</taxon>
        <taxon>Arachis</taxon>
    </lineage>
</organism>
<comment type="caution">
    <text evidence="2">The sequence shown here is derived from an EMBL/GenBank/DDBJ whole genome shotgun (WGS) entry which is preliminary data.</text>
</comment>
<gene>
    <name evidence="2" type="ORF">Ahy_B07g087281</name>
</gene>
<proteinExistence type="predicted"/>
<sequence>MGVALALHGVDAMHQSSHGHGTPLLLVLVCGTSFTLAPKELHAPPFLSRALHASSLHDYSRSGCVIPSSDILLLYIREAGFGHAVELRNFMLDNSLISAFVEQWRLETHSFHLPWDEVSICFKMLFTIIVCALSVSRLGVVPQTSSSTMDTPHGSGLRIYLATDRHHSQRIGSMFSV</sequence>
<dbReference type="InterPro" id="IPR019557">
    <property type="entry name" value="AminoTfrase-like_pln_mobile"/>
</dbReference>
<evidence type="ECO:0000313" key="3">
    <source>
        <dbReference type="Proteomes" id="UP000289738"/>
    </source>
</evidence>
<name>A0A444YBL6_ARAHY</name>
<protein>
    <recommendedName>
        <fullName evidence="1">Aminotransferase-like plant mobile domain-containing protein</fullName>
    </recommendedName>
</protein>
<dbReference type="InterPro" id="IPR044824">
    <property type="entry name" value="MAIN-like"/>
</dbReference>
<dbReference type="PANTHER" id="PTHR46033:SF8">
    <property type="entry name" value="PROTEIN MAINTENANCE OF MERISTEMS-LIKE"/>
    <property type="match status" value="1"/>
</dbReference>
<dbReference type="GO" id="GO:0010073">
    <property type="term" value="P:meristem maintenance"/>
    <property type="evidence" value="ECO:0007669"/>
    <property type="project" value="InterPro"/>
</dbReference>
<evidence type="ECO:0000313" key="2">
    <source>
        <dbReference type="EMBL" id="RYQ99348.1"/>
    </source>
</evidence>
<dbReference type="AlphaFoldDB" id="A0A444YBL6"/>